<keyword evidence="1" id="KW-0812">Transmembrane</keyword>
<reference evidence="3" key="1">
    <citation type="submission" date="2015-10" db="EMBL/GenBank/DDBJ databases">
        <authorList>
            <person name="Regsiter A."/>
            <person name="william w."/>
        </authorList>
    </citation>
    <scope>NUCLEOTIDE SEQUENCE [LARGE SCALE GENOMIC DNA]</scope>
</reference>
<protein>
    <submittedName>
        <fullName evidence="2">Uncharacterized protein</fullName>
    </submittedName>
</protein>
<evidence type="ECO:0000256" key="1">
    <source>
        <dbReference type="SAM" id="Phobius"/>
    </source>
</evidence>
<organism evidence="2 3">
    <name type="scientific">Planktothrix tepida PCC 9214</name>
    <dbReference type="NCBI Taxonomy" id="671072"/>
    <lineage>
        <taxon>Bacteria</taxon>
        <taxon>Bacillati</taxon>
        <taxon>Cyanobacteriota</taxon>
        <taxon>Cyanophyceae</taxon>
        <taxon>Oscillatoriophycideae</taxon>
        <taxon>Oscillatoriales</taxon>
        <taxon>Microcoleaceae</taxon>
        <taxon>Planktothrix</taxon>
    </lineage>
</organism>
<dbReference type="EMBL" id="CZDF01000172">
    <property type="protein sequence ID" value="CUR34926.1"/>
    <property type="molecule type" value="Genomic_DNA"/>
</dbReference>
<evidence type="ECO:0000313" key="3">
    <source>
        <dbReference type="Proteomes" id="UP000184315"/>
    </source>
</evidence>
<dbReference type="AlphaFoldDB" id="A0A1J1LRU5"/>
<sequence length="330" mass="37263">MTIPSTLNVAIGLFFIYLLLSLFTSEIQEFLASYIFDWRAENLYRSIQVVLGNTATELLYQHPLIKSWKDYKQRVNQRSLGPSYIPSSTFALTLISVILEQSGVQPKLDSFTIEDFIKAIDSEAIQHLFDPDQIKLFKILAVKASHEARDPAEIEPLEKAISDWFEQSMVRASGVYKRKVKLITLLIGLIAAIGLNADTLNIANRLFQEPILQENLSQTINIVLNQDANFPLKDCLKSQPDAPKSCQDLTENFLYSYLFDFSSLPLGWDTSNVNQQFNSGENLFTFNVIKAMIGWGLTAIAISMGSSFWFDLLNKLINVRNTGSKPSQTE</sequence>
<gene>
    <name evidence="2" type="ORF">PL9214650365</name>
</gene>
<accession>A0A1J1LRU5</accession>
<feature type="transmembrane region" description="Helical" evidence="1">
    <location>
        <begin position="292"/>
        <end position="310"/>
    </location>
</feature>
<dbReference type="STRING" id="671072.PL9214650365"/>
<dbReference type="OrthoDB" id="6286374at2"/>
<keyword evidence="1" id="KW-1133">Transmembrane helix</keyword>
<name>A0A1J1LRU5_9CYAN</name>
<dbReference type="RefSeq" id="WP_072722326.1">
    <property type="nucleotide sequence ID" value="NZ_LN889813.1"/>
</dbReference>
<keyword evidence="1" id="KW-0472">Membrane</keyword>
<evidence type="ECO:0000313" key="2">
    <source>
        <dbReference type="EMBL" id="CUR34926.1"/>
    </source>
</evidence>
<keyword evidence="3" id="KW-1185">Reference proteome</keyword>
<dbReference type="Proteomes" id="UP000184315">
    <property type="component" value="Unassembled WGS sequence"/>
</dbReference>
<feature type="transmembrane region" description="Helical" evidence="1">
    <location>
        <begin position="6"/>
        <end position="23"/>
    </location>
</feature>
<proteinExistence type="predicted"/>